<evidence type="ECO:0000313" key="8">
    <source>
        <dbReference type="EMBL" id="KAG2224314.1"/>
    </source>
</evidence>
<dbReference type="AlphaFoldDB" id="A0A8H7S7S5"/>
<evidence type="ECO:0000256" key="5">
    <source>
        <dbReference type="ARBA" id="ARBA00044801"/>
    </source>
</evidence>
<evidence type="ECO:0000259" key="7">
    <source>
        <dbReference type="Pfam" id="PF09759"/>
    </source>
</evidence>
<name>A0A8H7S7S5_9FUNG</name>
<dbReference type="InterPro" id="IPR016024">
    <property type="entry name" value="ARM-type_fold"/>
</dbReference>
<dbReference type="InterPro" id="IPR019156">
    <property type="entry name" value="Ataxin-10_domain"/>
</dbReference>
<dbReference type="SUPFAM" id="SSF48371">
    <property type="entry name" value="ARM repeat"/>
    <property type="match status" value="1"/>
</dbReference>
<keyword evidence="2" id="KW-0132">Cell division</keyword>
<dbReference type="EMBL" id="JAEPRB010000045">
    <property type="protein sequence ID" value="KAG2224314.1"/>
    <property type="molecule type" value="Genomic_DNA"/>
</dbReference>
<feature type="domain" description="Ataxin-10" evidence="7">
    <location>
        <begin position="263"/>
        <end position="364"/>
    </location>
</feature>
<dbReference type="GO" id="GO:0005829">
    <property type="term" value="C:cytosol"/>
    <property type="evidence" value="ECO:0007669"/>
    <property type="project" value="TreeGrafter"/>
</dbReference>
<accession>A0A8H7S7S5</accession>
<dbReference type="GO" id="GO:0051301">
    <property type="term" value="P:cell division"/>
    <property type="evidence" value="ECO:0007669"/>
    <property type="project" value="UniProtKB-KW"/>
</dbReference>
<evidence type="ECO:0000256" key="4">
    <source>
        <dbReference type="ARBA" id="ARBA00044746"/>
    </source>
</evidence>
<dbReference type="Proteomes" id="UP000646827">
    <property type="component" value="Unassembled WGS sequence"/>
</dbReference>
<dbReference type="InterPro" id="IPR011989">
    <property type="entry name" value="ARM-like"/>
</dbReference>
<evidence type="ECO:0000256" key="3">
    <source>
        <dbReference type="ARBA" id="ARBA00023306"/>
    </source>
</evidence>
<dbReference type="PANTHER" id="PTHR13255">
    <property type="entry name" value="ATAXIN-10"/>
    <property type="match status" value="1"/>
</dbReference>
<reference evidence="8 9" key="1">
    <citation type="submission" date="2020-12" db="EMBL/GenBank/DDBJ databases">
        <title>Metabolic potential, ecology and presence of endohyphal bacteria is reflected in genomic diversity of Mucoromycotina.</title>
        <authorList>
            <person name="Muszewska A."/>
            <person name="Okrasinska A."/>
            <person name="Steczkiewicz K."/>
            <person name="Drgas O."/>
            <person name="Orlowska M."/>
            <person name="Perlinska-Lenart U."/>
            <person name="Aleksandrzak-Piekarczyk T."/>
            <person name="Szatraj K."/>
            <person name="Zielenkiewicz U."/>
            <person name="Pilsyk S."/>
            <person name="Malc E."/>
            <person name="Mieczkowski P."/>
            <person name="Kruszewska J.S."/>
            <person name="Biernat P."/>
            <person name="Pawlowska J."/>
        </authorList>
    </citation>
    <scope>NUCLEOTIDE SEQUENCE [LARGE SCALE GENOMIC DNA]</scope>
    <source>
        <strain evidence="8 9">CBS 142.35</strain>
    </source>
</reference>
<protein>
    <recommendedName>
        <fullName evidence="5">Ataxin-10 homolog</fullName>
    </recommendedName>
    <alternativeName>
        <fullName evidence="6">Copper transport protein 86</fullName>
    </alternativeName>
</protein>
<comment type="caution">
    <text evidence="8">The sequence shown here is derived from an EMBL/GenBank/DDBJ whole genome shotgun (WGS) entry which is preliminary data.</text>
</comment>
<organism evidence="8 9">
    <name type="scientific">Circinella minor</name>
    <dbReference type="NCBI Taxonomy" id="1195481"/>
    <lineage>
        <taxon>Eukaryota</taxon>
        <taxon>Fungi</taxon>
        <taxon>Fungi incertae sedis</taxon>
        <taxon>Mucoromycota</taxon>
        <taxon>Mucoromycotina</taxon>
        <taxon>Mucoromycetes</taxon>
        <taxon>Mucorales</taxon>
        <taxon>Lichtheimiaceae</taxon>
        <taxon>Circinella</taxon>
    </lineage>
</organism>
<dbReference type="Gene3D" id="1.25.10.10">
    <property type="entry name" value="Leucine-rich Repeat Variant"/>
    <property type="match status" value="1"/>
</dbReference>
<comment type="similarity">
    <text evidence="1">Belongs to the ataxin-10 family.</text>
</comment>
<evidence type="ECO:0000256" key="2">
    <source>
        <dbReference type="ARBA" id="ARBA00022618"/>
    </source>
</evidence>
<evidence type="ECO:0000256" key="6">
    <source>
        <dbReference type="ARBA" id="ARBA00044805"/>
    </source>
</evidence>
<sequence length="367" mass="41491">MQIGTQAICNMLTGNMAGSKLVWKEWMRDADRGSVYSELLAINDDGVIMATMILILNCIRNSEELCQIMVNAKTGVAMLNSILNDLERLHSDEQNKNFELGYAIISQLIDYGHFTTIYKTIENTSDNKMNGRLTMLIKVLDSKIHAYKEGEVPDFLGHTELKKISGLVRQLCQRAIFVMNQVIEGQQQEQEISSVLEIDDVSEVYTALVLILQTSSTLLTLNDQGHTVFKEMLIEDDVLKSVTDLLTCCETMDQKKQPGFNYLKRDSVRLLGALCHEDRRMQDKIREIGGIPIILAQCKIEDANPCKYSIYLREYAILALRNILKDNHENQAIIAELEPKEAVQTDELTEMGLKAKLVNGEVKLEKA</sequence>
<evidence type="ECO:0000313" key="9">
    <source>
        <dbReference type="Proteomes" id="UP000646827"/>
    </source>
</evidence>
<comment type="function">
    <text evidence="4">May play a role in the regulation of cytokinesis.</text>
</comment>
<proteinExistence type="inferred from homology"/>
<gene>
    <name evidence="8" type="ORF">INT45_012883</name>
</gene>
<dbReference type="Pfam" id="PF09759">
    <property type="entry name" value="Atx10homo_assoc"/>
    <property type="match status" value="1"/>
</dbReference>
<dbReference type="PANTHER" id="PTHR13255:SF0">
    <property type="entry name" value="ATAXIN-10"/>
    <property type="match status" value="1"/>
</dbReference>
<evidence type="ECO:0000256" key="1">
    <source>
        <dbReference type="ARBA" id="ARBA00008384"/>
    </source>
</evidence>
<keyword evidence="3" id="KW-0131">Cell cycle</keyword>
<dbReference type="OrthoDB" id="379794at2759"/>
<dbReference type="InterPro" id="IPR051374">
    <property type="entry name" value="Ataxin-10/CTR86_families"/>
</dbReference>
<keyword evidence="9" id="KW-1185">Reference proteome</keyword>